<sequence>MDPVKLQQALDDVFDQALLRHGFTNYMRDYQLVIHTTADPRSGIAPATLRYLFRHCVQVTCTTTVSADTWRASLDDRLITYATGVDLDGYVWGVNWQDLYPGATLITDSPTARNWAAAVGIDFHEVRIQANAHNLTLIFSDLQIDELPPEWQGPDHKFPIQQASENNRSSSLQDRADQAPRPVAPPVSLTRRTIAGIT</sequence>
<feature type="region of interest" description="Disordered" evidence="1">
    <location>
        <begin position="150"/>
        <end position="198"/>
    </location>
</feature>
<evidence type="ECO:0000256" key="1">
    <source>
        <dbReference type="SAM" id="MobiDB-lite"/>
    </source>
</evidence>
<accession>A0ABV3HFP0</accession>
<evidence type="ECO:0000313" key="3">
    <source>
        <dbReference type="EMBL" id="MEV4291371.1"/>
    </source>
</evidence>
<organism evidence="3 4">
    <name type="scientific">Nonomuraea bangladeshensis</name>
    <dbReference type="NCBI Taxonomy" id="404385"/>
    <lineage>
        <taxon>Bacteria</taxon>
        <taxon>Bacillati</taxon>
        <taxon>Actinomycetota</taxon>
        <taxon>Actinomycetes</taxon>
        <taxon>Streptosporangiales</taxon>
        <taxon>Streptosporangiaceae</taxon>
        <taxon>Nonomuraea</taxon>
    </lineage>
</organism>
<keyword evidence="4" id="KW-1185">Reference proteome</keyword>
<gene>
    <name evidence="3" type="ORF">AB0K40_38200</name>
</gene>
<comment type="caution">
    <text evidence="3">The sequence shown here is derived from an EMBL/GenBank/DDBJ whole genome shotgun (WGS) entry which is preliminary data.</text>
</comment>
<evidence type="ECO:0000313" key="4">
    <source>
        <dbReference type="Proteomes" id="UP001552427"/>
    </source>
</evidence>
<protein>
    <recommendedName>
        <fullName evidence="2">YxiG-like domain-containing protein</fullName>
    </recommendedName>
</protein>
<dbReference type="RefSeq" id="WP_364459771.1">
    <property type="nucleotide sequence ID" value="NZ_JBFARM010000013.1"/>
</dbReference>
<name>A0ABV3HFP0_9ACTN</name>
<dbReference type="Proteomes" id="UP001552427">
    <property type="component" value="Unassembled WGS sequence"/>
</dbReference>
<dbReference type="InterPro" id="IPR058188">
    <property type="entry name" value="YxiG-like"/>
</dbReference>
<feature type="domain" description="YxiG-like" evidence="2">
    <location>
        <begin position="3"/>
        <end position="151"/>
    </location>
</feature>
<dbReference type="EMBL" id="JBFARM010000013">
    <property type="protein sequence ID" value="MEV4291371.1"/>
    <property type="molecule type" value="Genomic_DNA"/>
</dbReference>
<dbReference type="Pfam" id="PF24712">
    <property type="entry name" value="YxiG_2"/>
    <property type="match status" value="1"/>
</dbReference>
<proteinExistence type="predicted"/>
<feature type="compositionally biased region" description="Polar residues" evidence="1">
    <location>
        <begin position="161"/>
        <end position="173"/>
    </location>
</feature>
<reference evidence="3 4" key="1">
    <citation type="submission" date="2024-06" db="EMBL/GenBank/DDBJ databases">
        <title>The Natural Products Discovery Center: Release of the First 8490 Sequenced Strains for Exploring Actinobacteria Biosynthetic Diversity.</title>
        <authorList>
            <person name="Kalkreuter E."/>
            <person name="Kautsar S.A."/>
            <person name="Yang D."/>
            <person name="Bader C.D."/>
            <person name="Teijaro C.N."/>
            <person name="Fluegel L."/>
            <person name="Davis C.M."/>
            <person name="Simpson J.R."/>
            <person name="Lauterbach L."/>
            <person name="Steele A.D."/>
            <person name="Gui C."/>
            <person name="Meng S."/>
            <person name="Li G."/>
            <person name="Viehrig K."/>
            <person name="Ye F."/>
            <person name="Su P."/>
            <person name="Kiefer A.F."/>
            <person name="Nichols A."/>
            <person name="Cepeda A.J."/>
            <person name="Yan W."/>
            <person name="Fan B."/>
            <person name="Jiang Y."/>
            <person name="Adhikari A."/>
            <person name="Zheng C.-J."/>
            <person name="Schuster L."/>
            <person name="Cowan T.M."/>
            <person name="Smanski M.J."/>
            <person name="Chevrette M.G."/>
            <person name="De Carvalho L.P.S."/>
            <person name="Shen B."/>
        </authorList>
    </citation>
    <scope>NUCLEOTIDE SEQUENCE [LARGE SCALE GENOMIC DNA]</scope>
    <source>
        <strain evidence="3 4">NPDC049574</strain>
    </source>
</reference>
<evidence type="ECO:0000259" key="2">
    <source>
        <dbReference type="Pfam" id="PF24712"/>
    </source>
</evidence>